<evidence type="ECO:0000313" key="1">
    <source>
        <dbReference type="EMBL" id="QSQ15045.1"/>
    </source>
</evidence>
<proteinExistence type="predicted"/>
<dbReference type="EMBL" id="CP071091">
    <property type="protein sequence ID" value="QSQ15045.1"/>
    <property type="molecule type" value="Genomic_DNA"/>
</dbReference>
<gene>
    <name evidence="1" type="primary">tagF</name>
    <name evidence="1" type="ORF">JY572_02865</name>
</gene>
<dbReference type="InterPro" id="IPR017748">
    <property type="entry name" value="TagF"/>
</dbReference>
<dbReference type="RefSeq" id="WP_206716787.1">
    <property type="nucleotide sequence ID" value="NZ_CP071091.1"/>
</dbReference>
<accession>A0ABX7N8F8</accession>
<dbReference type="InterPro" id="IPR038225">
    <property type="entry name" value="TagF_sf"/>
</dbReference>
<dbReference type="Pfam" id="PF09867">
    <property type="entry name" value="TagF_N"/>
    <property type="match status" value="1"/>
</dbReference>
<dbReference type="Proteomes" id="UP000663090">
    <property type="component" value="Chromosome"/>
</dbReference>
<evidence type="ECO:0000313" key="2">
    <source>
        <dbReference type="Proteomes" id="UP000663090"/>
    </source>
</evidence>
<protein>
    <submittedName>
        <fullName evidence="1">Type VI secretion system-associated protein TagF</fullName>
    </submittedName>
</protein>
<dbReference type="NCBIfam" id="TIGR03373">
    <property type="entry name" value="VI_minor_4"/>
    <property type="match status" value="1"/>
</dbReference>
<sequence>MLGVMGRNQVALLGKAPCQGDFIRWNAADPVSQAFHRWLEESHEAVRRANTQLSSLPTGFVFTVPGGRQVLVGTLATSTDKVGRVFPLAVYVSIDAAGAAEHFASLPDSFRPFLAAGSQLLADAATLSVSDLEARVSGLAAVSSGDSMGAEAQKRRVLGSPVAPLVQQFQADGAPAGAPYYAFNTFVKACQAEQGKEPSKPGVTLECPFPEVLGPYGWLELARRQLRWRSLPPAMFWHVGPAPRLFLSIGTPGPAVLMHLAKPGHSSMKVWPLHTKQASAIESARNALSPPRRQALEDPNTTVEGFLNAFGT</sequence>
<reference evidence="1 2" key="1">
    <citation type="submission" date="2021-02" db="EMBL/GenBank/DDBJ databases">
        <title>De Novo genome assembly of isolated myxobacteria.</title>
        <authorList>
            <person name="Stevens D.C."/>
        </authorList>
    </citation>
    <scope>NUCLEOTIDE SEQUENCE [LARGE SCALE GENOMIC DNA]</scope>
    <source>
        <strain evidence="1 2">SCHIC003</strain>
    </source>
</reference>
<keyword evidence="2" id="KW-1185">Reference proteome</keyword>
<organism evidence="1 2">
    <name type="scientific">Myxococcus landrumensis</name>
    <dbReference type="NCBI Taxonomy" id="2813577"/>
    <lineage>
        <taxon>Bacteria</taxon>
        <taxon>Pseudomonadati</taxon>
        <taxon>Myxococcota</taxon>
        <taxon>Myxococcia</taxon>
        <taxon>Myxococcales</taxon>
        <taxon>Cystobacterineae</taxon>
        <taxon>Myxococcaceae</taxon>
        <taxon>Myxococcus</taxon>
    </lineage>
</organism>
<name>A0ABX7N8F8_9BACT</name>
<dbReference type="Gene3D" id="3.40.1730.10">
    <property type="entry name" value="pa0076 domain"/>
    <property type="match status" value="1"/>
</dbReference>